<keyword evidence="1" id="KW-0472">Membrane</keyword>
<evidence type="ECO:0000256" key="1">
    <source>
        <dbReference type="SAM" id="Phobius"/>
    </source>
</evidence>
<sequence>MPKSERLQPQAVRRTARWWPLLLVFLALADLKTEILLLLDHFTLTSLLFAVRHHVLAVAVLMGSPSLWRRYA</sequence>
<feature type="transmembrane region" description="Helical" evidence="1">
    <location>
        <begin position="51"/>
        <end position="68"/>
    </location>
</feature>
<dbReference type="RefSeq" id="WP_011127923.1">
    <property type="nucleotide sequence ID" value="NC_005070.1"/>
</dbReference>
<dbReference type="STRING" id="84588.SYNW1058"/>
<feature type="transmembrane region" description="Helical" evidence="1">
    <location>
        <begin position="21"/>
        <end position="39"/>
    </location>
</feature>
<keyword evidence="3" id="KW-1185">Reference proteome</keyword>
<organism evidence="2 3">
    <name type="scientific">Parasynechococcus marenigrum (strain WH8102)</name>
    <dbReference type="NCBI Taxonomy" id="84588"/>
    <lineage>
        <taxon>Bacteria</taxon>
        <taxon>Bacillati</taxon>
        <taxon>Cyanobacteriota</taxon>
        <taxon>Cyanophyceae</taxon>
        <taxon>Synechococcales</taxon>
        <taxon>Prochlorococcaceae</taxon>
        <taxon>Parasynechococcus</taxon>
        <taxon>Parasynechococcus marenigrum</taxon>
    </lineage>
</organism>
<gene>
    <name evidence="2" type="ordered locus">SYNW1058</name>
</gene>
<keyword evidence="1" id="KW-0812">Transmembrane</keyword>
<evidence type="ECO:0000313" key="3">
    <source>
        <dbReference type="Proteomes" id="UP000001422"/>
    </source>
</evidence>
<accession>Q7U7C7</accession>
<protein>
    <submittedName>
        <fullName evidence="2">Uncharacterized protein</fullName>
    </submittedName>
</protein>
<dbReference type="AlphaFoldDB" id="Q7U7C7"/>
<proteinExistence type="predicted"/>
<reference evidence="2 3" key="1">
    <citation type="journal article" date="2003" name="Nature">
        <title>The genome of a motile marine Synechococcus.</title>
        <authorList>
            <person name="Palenik B."/>
            <person name="Brahamsha B."/>
            <person name="Larimer F."/>
            <person name="Land M."/>
            <person name="Hauser L."/>
            <person name="Chain P."/>
            <person name="Lamerdin J."/>
            <person name="Regala W."/>
            <person name="Allen E.A."/>
            <person name="McCarren J."/>
            <person name="Paulsen I."/>
            <person name="Dufresne A."/>
            <person name="Partensky F."/>
            <person name="Webb E."/>
            <person name="Waterbury J."/>
        </authorList>
    </citation>
    <scope>NUCLEOTIDE SEQUENCE [LARGE SCALE GENOMIC DNA]</scope>
    <source>
        <strain evidence="2 3">WH8102</strain>
    </source>
</reference>
<name>Q7U7C7_PARMW</name>
<keyword evidence="1" id="KW-1133">Transmembrane helix</keyword>
<dbReference type="HOGENOM" id="CLU_202658_0_0_3"/>
<dbReference type="KEGG" id="syw:SYNW1058"/>
<dbReference type="eggNOG" id="ENOG50323BA">
    <property type="taxonomic scope" value="Bacteria"/>
</dbReference>
<dbReference type="EMBL" id="BX569692">
    <property type="protein sequence ID" value="CAE07573.1"/>
    <property type="molecule type" value="Genomic_DNA"/>
</dbReference>
<evidence type="ECO:0000313" key="2">
    <source>
        <dbReference type="EMBL" id="CAE07573.1"/>
    </source>
</evidence>
<dbReference type="Proteomes" id="UP000001422">
    <property type="component" value="Chromosome"/>
</dbReference>